<feature type="chain" id="PRO_5016372970" description="DUF4142 domain-containing protein" evidence="1">
    <location>
        <begin position="25"/>
        <end position="199"/>
    </location>
</feature>
<proteinExistence type="predicted"/>
<dbReference type="KEGG" id="hnv:DDQ68_07490"/>
<dbReference type="PANTHER" id="PTHR38593:SF1">
    <property type="entry name" value="BLR2558 PROTEIN"/>
    <property type="match status" value="1"/>
</dbReference>
<evidence type="ECO:0000313" key="3">
    <source>
        <dbReference type="EMBL" id="AWM32640.1"/>
    </source>
</evidence>
<sequence length="199" mass="22025">MHHRLQLLALAALLSTAAGAPALAQDKPVKEANKLNKKRIKAGAVNPSLTKAQLKYDAEFATAATSDNLLASALSALAAQKATALEIKDFGKKTDADYTELQSQLQAVADRTGLMLPRMMSHDNRKTYDDVDDRKYLGFDKKYLRDLGELHERAIKRCVEAAEKVATPELRTYAAETLPKLREHAAHIAELFKRANDRK</sequence>
<dbReference type="InterPro" id="IPR012347">
    <property type="entry name" value="Ferritin-like"/>
</dbReference>
<keyword evidence="1" id="KW-0732">Signal</keyword>
<reference evidence="4" key="1">
    <citation type="submission" date="2018-04" db="EMBL/GenBank/DDBJ databases">
        <title>Complete genome of Antarctic heterotrophic bacterium Hymenobacter nivis.</title>
        <authorList>
            <person name="Terashima M."/>
        </authorList>
    </citation>
    <scope>NUCLEOTIDE SEQUENCE [LARGE SCALE GENOMIC DNA]</scope>
    <source>
        <strain evidence="4">NBRC 111535</strain>
    </source>
</reference>
<dbReference type="Proteomes" id="UP000245999">
    <property type="component" value="Chromosome"/>
</dbReference>
<protein>
    <recommendedName>
        <fullName evidence="2">DUF4142 domain-containing protein</fullName>
    </recommendedName>
</protein>
<accession>A0A2Z3GVC0</accession>
<dbReference type="Pfam" id="PF13628">
    <property type="entry name" value="DUF4142"/>
    <property type="match status" value="1"/>
</dbReference>
<gene>
    <name evidence="3" type="ORF">DDQ68_07490</name>
</gene>
<dbReference type="PANTHER" id="PTHR38593">
    <property type="entry name" value="BLR2558 PROTEIN"/>
    <property type="match status" value="1"/>
</dbReference>
<feature type="domain" description="DUF4142" evidence="2">
    <location>
        <begin position="57"/>
        <end position="191"/>
    </location>
</feature>
<evidence type="ECO:0000259" key="2">
    <source>
        <dbReference type="Pfam" id="PF13628"/>
    </source>
</evidence>
<evidence type="ECO:0000256" key="1">
    <source>
        <dbReference type="SAM" id="SignalP"/>
    </source>
</evidence>
<dbReference type="Gene3D" id="1.20.1260.10">
    <property type="match status" value="1"/>
</dbReference>
<dbReference type="InterPro" id="IPR025419">
    <property type="entry name" value="DUF4142"/>
</dbReference>
<dbReference type="AlphaFoldDB" id="A0A2Z3GVC0"/>
<dbReference type="EMBL" id="CP029145">
    <property type="protein sequence ID" value="AWM32640.1"/>
    <property type="molecule type" value="Genomic_DNA"/>
</dbReference>
<feature type="signal peptide" evidence="1">
    <location>
        <begin position="1"/>
        <end position="24"/>
    </location>
</feature>
<name>A0A2Z3GVC0_9BACT</name>
<dbReference type="OrthoDB" id="883203at2"/>
<dbReference type="RefSeq" id="WP_109655740.1">
    <property type="nucleotide sequence ID" value="NZ_CP029145.1"/>
</dbReference>
<organism evidence="3 4">
    <name type="scientific">Hymenobacter nivis</name>
    <dbReference type="NCBI Taxonomy" id="1850093"/>
    <lineage>
        <taxon>Bacteria</taxon>
        <taxon>Pseudomonadati</taxon>
        <taxon>Bacteroidota</taxon>
        <taxon>Cytophagia</taxon>
        <taxon>Cytophagales</taxon>
        <taxon>Hymenobacteraceae</taxon>
        <taxon>Hymenobacter</taxon>
    </lineage>
</organism>
<keyword evidence="4" id="KW-1185">Reference proteome</keyword>
<evidence type="ECO:0000313" key="4">
    <source>
        <dbReference type="Proteomes" id="UP000245999"/>
    </source>
</evidence>